<evidence type="ECO:0000313" key="4">
    <source>
        <dbReference type="EMBL" id="KAF8560514.1"/>
    </source>
</evidence>
<dbReference type="EMBL" id="JTDF01022436">
    <property type="protein sequence ID" value="KAF8560514.1"/>
    <property type="molecule type" value="Genomic_DNA"/>
</dbReference>
<dbReference type="Proteomes" id="UP000699462">
    <property type="component" value="Unassembled WGS sequence"/>
</dbReference>
<gene>
    <name evidence="4" type="ORF">P879_11419</name>
</gene>
<dbReference type="GO" id="GO:0016020">
    <property type="term" value="C:membrane"/>
    <property type="evidence" value="ECO:0007669"/>
    <property type="project" value="TreeGrafter"/>
</dbReference>
<evidence type="ECO:0000313" key="5">
    <source>
        <dbReference type="Proteomes" id="UP000699462"/>
    </source>
</evidence>
<keyword evidence="2" id="KW-0106">Calcium</keyword>
<dbReference type="SMART" id="SM00239">
    <property type="entry name" value="C2"/>
    <property type="match status" value="1"/>
</dbReference>
<feature type="domain" description="C2" evidence="3">
    <location>
        <begin position="1"/>
        <end position="105"/>
    </location>
</feature>
<dbReference type="AlphaFoldDB" id="A0A8T0D0L1"/>
<sequence length="129" mass="14168">MYSLEVLVKEAVNLPNVEITGKSDPYVIVGFQGTTEKTKVIEDCLDPKWNETLKIDLKGKPLVASDVLLFTIKDKDKVSADKFMGSVEVPLRGLLTGSGELSSKLVLKNKKGQDTLVSDGFLYIAICYL</sequence>
<evidence type="ECO:0000259" key="3">
    <source>
        <dbReference type="PROSITE" id="PS50004"/>
    </source>
</evidence>
<evidence type="ECO:0000256" key="1">
    <source>
        <dbReference type="ARBA" id="ARBA00022723"/>
    </source>
</evidence>
<dbReference type="Pfam" id="PF00168">
    <property type="entry name" value="C2"/>
    <property type="match status" value="1"/>
</dbReference>
<protein>
    <recommendedName>
        <fullName evidence="3">C2 domain-containing protein</fullName>
    </recommendedName>
</protein>
<dbReference type="GO" id="GO:0005509">
    <property type="term" value="F:calcium ion binding"/>
    <property type="evidence" value="ECO:0007669"/>
    <property type="project" value="TreeGrafter"/>
</dbReference>
<dbReference type="PANTHER" id="PTHR45911">
    <property type="entry name" value="C2 DOMAIN-CONTAINING PROTEIN"/>
    <property type="match status" value="1"/>
</dbReference>
<comment type="caution">
    <text evidence="4">The sequence shown here is derived from an EMBL/GenBank/DDBJ whole genome shotgun (WGS) entry which is preliminary data.</text>
</comment>
<dbReference type="PANTHER" id="PTHR45911:SF4">
    <property type="entry name" value="MULTIPLE C2 AND TRANSMEMBRANE DOMAIN-CONTAINING PROTEIN"/>
    <property type="match status" value="1"/>
</dbReference>
<organism evidence="4 5">
    <name type="scientific">Paragonimus westermani</name>
    <dbReference type="NCBI Taxonomy" id="34504"/>
    <lineage>
        <taxon>Eukaryota</taxon>
        <taxon>Metazoa</taxon>
        <taxon>Spiralia</taxon>
        <taxon>Lophotrochozoa</taxon>
        <taxon>Platyhelminthes</taxon>
        <taxon>Trematoda</taxon>
        <taxon>Digenea</taxon>
        <taxon>Plagiorchiida</taxon>
        <taxon>Troglotremata</taxon>
        <taxon>Troglotrematidae</taxon>
        <taxon>Paragonimus</taxon>
    </lineage>
</organism>
<dbReference type="OrthoDB" id="419768at2759"/>
<dbReference type="InterPro" id="IPR000008">
    <property type="entry name" value="C2_dom"/>
</dbReference>
<dbReference type="CDD" id="cd00030">
    <property type="entry name" value="C2"/>
    <property type="match status" value="1"/>
</dbReference>
<dbReference type="SUPFAM" id="SSF49562">
    <property type="entry name" value="C2 domain (Calcium/lipid-binding domain, CaLB)"/>
    <property type="match status" value="1"/>
</dbReference>
<dbReference type="Gene3D" id="2.60.40.150">
    <property type="entry name" value="C2 domain"/>
    <property type="match status" value="1"/>
</dbReference>
<dbReference type="PROSITE" id="PS50004">
    <property type="entry name" value="C2"/>
    <property type="match status" value="1"/>
</dbReference>
<reference evidence="4 5" key="1">
    <citation type="submission" date="2019-07" db="EMBL/GenBank/DDBJ databases">
        <title>Annotation for the trematode Paragonimus westermani.</title>
        <authorList>
            <person name="Choi Y.-J."/>
        </authorList>
    </citation>
    <scope>NUCLEOTIDE SEQUENCE [LARGE SCALE GENOMIC DNA]</scope>
    <source>
        <strain evidence="4">180907_Pwestermani</strain>
    </source>
</reference>
<accession>A0A8T0D0L1</accession>
<dbReference type="InterPro" id="IPR035892">
    <property type="entry name" value="C2_domain_sf"/>
</dbReference>
<proteinExistence type="predicted"/>
<keyword evidence="1" id="KW-0479">Metal-binding</keyword>
<keyword evidence="5" id="KW-1185">Reference proteome</keyword>
<evidence type="ECO:0000256" key="2">
    <source>
        <dbReference type="ARBA" id="ARBA00022837"/>
    </source>
</evidence>
<name>A0A8T0D0L1_9TREM</name>